<dbReference type="InterPro" id="IPR002885">
    <property type="entry name" value="PPR_rpt"/>
</dbReference>
<evidence type="ECO:0000313" key="4">
    <source>
        <dbReference type="EMBL" id="KAF2293439.1"/>
    </source>
</evidence>
<comment type="similarity">
    <text evidence="1">Belongs to the PPR family. P subfamily.</text>
</comment>
<gene>
    <name evidence="4" type="ORF">GH714_001816</name>
</gene>
<dbReference type="GO" id="GO:0003729">
    <property type="term" value="F:mRNA binding"/>
    <property type="evidence" value="ECO:0007669"/>
    <property type="project" value="InterPro"/>
</dbReference>
<feature type="repeat" description="PPR" evidence="3">
    <location>
        <begin position="230"/>
        <end position="264"/>
    </location>
</feature>
<dbReference type="InterPro" id="IPR044179">
    <property type="entry name" value="PPR5-like"/>
</dbReference>
<feature type="repeat" description="PPR" evidence="3">
    <location>
        <begin position="265"/>
        <end position="299"/>
    </location>
</feature>
<sequence length="411" mass="46216">MQSDSLSCKNLCWSYSVSTPPTTHLTKILKELSFHSDSQLLTIQSSKLSSDLVPVGIQRQPKKDLSRILRTDAAIKAIEQKANSKKYNRLWPKAVLEALDDAIRDNRWESALKIMQSEGLQPTVDVYTALVSAYGESGQLDKAFSIVDDMKSVSDCKPDVYTYSVLVNFCTKLLRFDLIGRILAEMSYLGVECSSVTFNTIINGYGKAKMFEEMENSLTDMIESGSSSPDIFTFNSVIGAYGNNGQIEKMEKWYNEFQLMGLSPDIKTFNILIRSYGKAGLYGKIKAVMKFMQRRFFSPTVVTYNIIIETFGRAGDIEKMDEYFKRMKHQGMKPNAVTYCSLVNAYSRAGLIMKVDSILRQVENSDVVIDTPFFNCIINAYGQAGDIEKMAQLFLAMEERNASLIVSPSQP</sequence>
<feature type="repeat" description="PPR" evidence="3">
    <location>
        <begin position="123"/>
        <end position="153"/>
    </location>
</feature>
<feature type="repeat" description="PPR" evidence="3">
    <location>
        <begin position="194"/>
        <end position="228"/>
    </location>
</feature>
<dbReference type="Pfam" id="PF13041">
    <property type="entry name" value="PPR_2"/>
    <property type="match status" value="3"/>
</dbReference>
<evidence type="ECO:0000256" key="2">
    <source>
        <dbReference type="ARBA" id="ARBA00022737"/>
    </source>
</evidence>
<proteinExistence type="inferred from homology"/>
<keyword evidence="2" id="KW-0677">Repeat</keyword>
<evidence type="ECO:0000256" key="1">
    <source>
        <dbReference type="ARBA" id="ARBA00007626"/>
    </source>
</evidence>
<feature type="repeat" description="PPR" evidence="3">
    <location>
        <begin position="370"/>
        <end position="404"/>
    </location>
</feature>
<feature type="repeat" description="PPR" evidence="3">
    <location>
        <begin position="300"/>
        <end position="334"/>
    </location>
</feature>
<dbReference type="EMBL" id="JAAGAX010000013">
    <property type="protein sequence ID" value="KAF2293439.1"/>
    <property type="molecule type" value="Genomic_DNA"/>
</dbReference>
<dbReference type="PANTHER" id="PTHR47874:SF6">
    <property type="entry name" value="PENTATRICOPEPTIDE REPEAT-CONTAINING PROTEIN"/>
    <property type="match status" value="1"/>
</dbReference>
<dbReference type="Gene3D" id="1.25.40.10">
    <property type="entry name" value="Tetratricopeptide repeat domain"/>
    <property type="match status" value="3"/>
</dbReference>
<name>A0A6A6L169_HEVBR</name>
<dbReference type="InterPro" id="IPR011990">
    <property type="entry name" value="TPR-like_helical_dom_sf"/>
</dbReference>
<organism evidence="4 5">
    <name type="scientific">Hevea brasiliensis</name>
    <name type="common">Para rubber tree</name>
    <name type="synonym">Siphonia brasiliensis</name>
    <dbReference type="NCBI Taxonomy" id="3981"/>
    <lineage>
        <taxon>Eukaryota</taxon>
        <taxon>Viridiplantae</taxon>
        <taxon>Streptophyta</taxon>
        <taxon>Embryophyta</taxon>
        <taxon>Tracheophyta</taxon>
        <taxon>Spermatophyta</taxon>
        <taxon>Magnoliopsida</taxon>
        <taxon>eudicotyledons</taxon>
        <taxon>Gunneridae</taxon>
        <taxon>Pentapetalae</taxon>
        <taxon>rosids</taxon>
        <taxon>fabids</taxon>
        <taxon>Malpighiales</taxon>
        <taxon>Euphorbiaceae</taxon>
        <taxon>Crotonoideae</taxon>
        <taxon>Micrandreae</taxon>
        <taxon>Hevea</taxon>
    </lineage>
</organism>
<dbReference type="Proteomes" id="UP000467840">
    <property type="component" value="Chromosome 7"/>
</dbReference>
<keyword evidence="5" id="KW-1185">Reference proteome</keyword>
<accession>A0A6A6L169</accession>
<feature type="repeat" description="PPR" evidence="3">
    <location>
        <begin position="335"/>
        <end position="369"/>
    </location>
</feature>
<evidence type="ECO:0008006" key="6">
    <source>
        <dbReference type="Google" id="ProtNLM"/>
    </source>
</evidence>
<evidence type="ECO:0000313" key="5">
    <source>
        <dbReference type="Proteomes" id="UP000467840"/>
    </source>
</evidence>
<reference evidence="4 5" key="1">
    <citation type="journal article" date="2020" name="Mol. Plant">
        <title>The Chromosome-Based Rubber Tree Genome Provides New Insights into Spurge Genome Evolution and Rubber Biosynthesis.</title>
        <authorList>
            <person name="Liu J."/>
            <person name="Shi C."/>
            <person name="Shi C.C."/>
            <person name="Li W."/>
            <person name="Zhang Q.J."/>
            <person name="Zhang Y."/>
            <person name="Li K."/>
            <person name="Lu H.F."/>
            <person name="Shi C."/>
            <person name="Zhu S.T."/>
            <person name="Xiao Z.Y."/>
            <person name="Nan H."/>
            <person name="Yue Y."/>
            <person name="Zhu X.G."/>
            <person name="Wu Y."/>
            <person name="Hong X.N."/>
            <person name="Fan G.Y."/>
            <person name="Tong Y."/>
            <person name="Zhang D."/>
            <person name="Mao C.L."/>
            <person name="Liu Y.L."/>
            <person name="Hao S.J."/>
            <person name="Liu W.Q."/>
            <person name="Lv M.Q."/>
            <person name="Zhang H.B."/>
            <person name="Liu Y."/>
            <person name="Hu-Tang G.R."/>
            <person name="Wang J.P."/>
            <person name="Wang J.H."/>
            <person name="Sun Y.H."/>
            <person name="Ni S.B."/>
            <person name="Chen W.B."/>
            <person name="Zhang X.C."/>
            <person name="Jiao Y.N."/>
            <person name="Eichler E.E."/>
            <person name="Li G.H."/>
            <person name="Liu X."/>
            <person name="Gao L.Z."/>
        </authorList>
    </citation>
    <scope>NUCLEOTIDE SEQUENCE [LARGE SCALE GENOMIC DNA]</scope>
    <source>
        <strain evidence="5">cv. GT1</strain>
        <tissue evidence="4">Leaf</tissue>
    </source>
</reference>
<evidence type="ECO:0000256" key="3">
    <source>
        <dbReference type="PROSITE-ProRule" id="PRU00708"/>
    </source>
</evidence>
<dbReference type="AlphaFoldDB" id="A0A6A6L169"/>
<dbReference type="NCBIfam" id="TIGR00756">
    <property type="entry name" value="PPR"/>
    <property type="match status" value="7"/>
</dbReference>
<dbReference type="PROSITE" id="PS51375">
    <property type="entry name" value="PPR"/>
    <property type="match status" value="7"/>
</dbReference>
<dbReference type="PANTHER" id="PTHR47874">
    <property type="entry name" value="EXPRESSED PROTEIN"/>
    <property type="match status" value="1"/>
</dbReference>
<comment type="caution">
    <text evidence="4">The sequence shown here is derived from an EMBL/GenBank/DDBJ whole genome shotgun (WGS) entry which is preliminary data.</text>
</comment>
<dbReference type="Pfam" id="PF01535">
    <property type="entry name" value="PPR"/>
    <property type="match status" value="2"/>
</dbReference>
<protein>
    <recommendedName>
        <fullName evidence="6">Pentacotripeptide-repeat region of PRORP domain-containing protein</fullName>
    </recommendedName>
</protein>